<feature type="transmembrane region" description="Helical" evidence="1">
    <location>
        <begin position="12"/>
        <end position="31"/>
    </location>
</feature>
<proteinExistence type="predicted"/>
<keyword evidence="1" id="KW-0812">Transmembrane</keyword>
<dbReference type="RefSeq" id="WP_139160395.1">
    <property type="nucleotide sequence ID" value="NZ_FMZC01000008.1"/>
</dbReference>
<accession>A0A1G6WND7</accession>
<feature type="transmembrane region" description="Helical" evidence="1">
    <location>
        <begin position="85"/>
        <end position="103"/>
    </location>
</feature>
<keyword evidence="1" id="KW-0472">Membrane</keyword>
<dbReference type="OrthoDB" id="8821036at2"/>
<feature type="transmembrane region" description="Helical" evidence="1">
    <location>
        <begin position="58"/>
        <end position="76"/>
    </location>
</feature>
<keyword evidence="1" id="KW-1133">Transmembrane helix</keyword>
<protein>
    <submittedName>
        <fullName evidence="2">Uncharacterized protein</fullName>
    </submittedName>
</protein>
<dbReference type="Proteomes" id="UP000198781">
    <property type="component" value="Unassembled WGS sequence"/>
</dbReference>
<evidence type="ECO:0000313" key="3">
    <source>
        <dbReference type="Proteomes" id="UP000198781"/>
    </source>
</evidence>
<sequence length="104" mass="10644">MSGSPIMNKLFRIAIHAGSIFGLLVMALLPGDKYGFMQEMDPSIPANAIENGTGNSTVAASAIFALVAIAQIAIAVKSSKPSGRVLPAVLILLGLALLALKILG</sequence>
<dbReference type="AlphaFoldDB" id="A0A1G6WND7"/>
<evidence type="ECO:0000313" key="2">
    <source>
        <dbReference type="EMBL" id="SDD67173.1"/>
    </source>
</evidence>
<keyword evidence="3" id="KW-1185">Reference proteome</keyword>
<organism evidence="2 3">
    <name type="scientific">Paracidovorax valerianellae</name>
    <dbReference type="NCBI Taxonomy" id="187868"/>
    <lineage>
        <taxon>Bacteria</taxon>
        <taxon>Pseudomonadati</taxon>
        <taxon>Pseudomonadota</taxon>
        <taxon>Betaproteobacteria</taxon>
        <taxon>Burkholderiales</taxon>
        <taxon>Comamonadaceae</taxon>
        <taxon>Paracidovorax</taxon>
    </lineage>
</organism>
<evidence type="ECO:0000256" key="1">
    <source>
        <dbReference type="SAM" id="Phobius"/>
    </source>
</evidence>
<gene>
    <name evidence="2" type="ORF">SAMN05192589_10860</name>
</gene>
<reference evidence="2 3" key="1">
    <citation type="submission" date="2016-10" db="EMBL/GenBank/DDBJ databases">
        <authorList>
            <person name="de Groot N.N."/>
        </authorList>
    </citation>
    <scope>NUCLEOTIDE SEQUENCE [LARGE SCALE GENOMIC DNA]</scope>
    <source>
        <strain evidence="2 3">DSM 16619</strain>
    </source>
</reference>
<name>A0A1G6WND7_9BURK</name>
<dbReference type="STRING" id="187868.SAMN05192589_10860"/>
<dbReference type="EMBL" id="FMZC01000008">
    <property type="protein sequence ID" value="SDD67173.1"/>
    <property type="molecule type" value="Genomic_DNA"/>
</dbReference>